<dbReference type="GO" id="GO:0017000">
    <property type="term" value="P:antibiotic biosynthetic process"/>
    <property type="evidence" value="ECO:0007669"/>
    <property type="project" value="UniProtKB-ARBA"/>
</dbReference>
<gene>
    <name evidence="2" type="ORF">PITC_049600</name>
</gene>
<protein>
    <submittedName>
        <fullName evidence="2">Alpha/beta hydrolase fold-1</fullName>
    </submittedName>
</protein>
<dbReference type="EMBL" id="JQGA01001632">
    <property type="protein sequence ID" value="KGO63578.1"/>
    <property type="molecule type" value="Genomic_DNA"/>
</dbReference>
<dbReference type="InterPro" id="IPR050266">
    <property type="entry name" value="AB_hydrolase_sf"/>
</dbReference>
<dbReference type="Gene3D" id="3.40.50.1820">
    <property type="entry name" value="alpha/beta hydrolase"/>
    <property type="match status" value="1"/>
</dbReference>
<evidence type="ECO:0000313" key="3">
    <source>
        <dbReference type="Proteomes" id="UP000030104"/>
    </source>
</evidence>
<dbReference type="Pfam" id="PF12697">
    <property type="entry name" value="Abhydrolase_6"/>
    <property type="match status" value="1"/>
</dbReference>
<sequence length="255" mass="28010">MSETLIPHTSHNSSSNQATILLIHGGFSEGQEWDAVWPFLVARGYHVLIPDLPAHGRSLETKPLEINDAARRLACLIEAQAHGQIAHVVAISIGAHVAAAMAAQYPERVQTLIVSGFNLFARNLVSPMLPYLVYAAQRTSGFVQKPTVEWERFCSGKGSLSTTCDIFNMLFSSRDLEPITARSLVVAATREGIGADNVGHSRRLFETTMPDNGSRLVQHRGMRHPWNADEPQLFADMVMSWILGGDLLDGFEPIP</sequence>
<dbReference type="GO" id="GO:0072330">
    <property type="term" value="P:monocarboxylic acid biosynthetic process"/>
    <property type="evidence" value="ECO:0007669"/>
    <property type="project" value="UniProtKB-ARBA"/>
</dbReference>
<keyword evidence="2" id="KW-0378">Hydrolase</keyword>
<dbReference type="AlphaFoldDB" id="A0A0A2K9L0"/>
<dbReference type="InterPro" id="IPR000073">
    <property type="entry name" value="AB_hydrolase_1"/>
</dbReference>
<dbReference type="InterPro" id="IPR029058">
    <property type="entry name" value="AB_hydrolase_fold"/>
</dbReference>
<dbReference type="PhylomeDB" id="A0A0A2K9L0"/>
<dbReference type="PRINTS" id="PR00111">
    <property type="entry name" value="ABHYDROLASE"/>
</dbReference>
<dbReference type="GO" id="GO:0016787">
    <property type="term" value="F:hydrolase activity"/>
    <property type="evidence" value="ECO:0007669"/>
    <property type="project" value="UniProtKB-KW"/>
</dbReference>
<dbReference type="STRING" id="40296.A0A0A2K9L0"/>
<accession>A0A0A2K9L0</accession>
<feature type="domain" description="AB hydrolase-1" evidence="1">
    <location>
        <begin position="20"/>
        <end position="236"/>
    </location>
</feature>
<reference evidence="2 3" key="1">
    <citation type="journal article" date="2015" name="Mol. Plant Microbe Interact.">
        <title>Genome, transcriptome, and functional analyses of Penicillium expansum provide new insights into secondary metabolism and pathogenicity.</title>
        <authorList>
            <person name="Ballester A.R."/>
            <person name="Marcet-Houben M."/>
            <person name="Levin E."/>
            <person name="Sela N."/>
            <person name="Selma-Lazaro C."/>
            <person name="Carmona L."/>
            <person name="Wisniewski M."/>
            <person name="Droby S."/>
            <person name="Gonzalez-Candelas L."/>
            <person name="Gabaldon T."/>
        </authorList>
    </citation>
    <scope>NUCLEOTIDE SEQUENCE [LARGE SCALE GENOMIC DNA]</scope>
    <source>
        <strain evidence="2 3">PHI-1</strain>
    </source>
</reference>
<dbReference type="SUPFAM" id="SSF53474">
    <property type="entry name" value="alpha/beta-Hydrolases"/>
    <property type="match status" value="1"/>
</dbReference>
<name>A0A0A2K9L0_PENIT</name>
<dbReference type="Proteomes" id="UP000030104">
    <property type="component" value="Unassembled WGS sequence"/>
</dbReference>
<dbReference type="HOGENOM" id="CLU_057358_0_0_1"/>
<dbReference type="GO" id="GO:0016020">
    <property type="term" value="C:membrane"/>
    <property type="evidence" value="ECO:0007669"/>
    <property type="project" value="TreeGrafter"/>
</dbReference>
<dbReference type="OMA" id="RGMRHPW"/>
<dbReference type="OrthoDB" id="8119704at2759"/>
<proteinExistence type="predicted"/>
<dbReference type="PANTHER" id="PTHR43798">
    <property type="entry name" value="MONOACYLGLYCEROL LIPASE"/>
    <property type="match status" value="1"/>
</dbReference>
<evidence type="ECO:0000259" key="1">
    <source>
        <dbReference type="Pfam" id="PF12697"/>
    </source>
</evidence>
<keyword evidence="3" id="KW-1185">Reference proteome</keyword>
<dbReference type="PANTHER" id="PTHR43798:SF33">
    <property type="entry name" value="HYDROLASE, PUTATIVE (AFU_ORTHOLOGUE AFUA_2G14860)-RELATED"/>
    <property type="match status" value="1"/>
</dbReference>
<comment type="caution">
    <text evidence="2">The sequence shown here is derived from an EMBL/GenBank/DDBJ whole genome shotgun (WGS) entry which is preliminary data.</text>
</comment>
<evidence type="ECO:0000313" key="2">
    <source>
        <dbReference type="EMBL" id="KGO63578.1"/>
    </source>
</evidence>
<organism evidence="2 3">
    <name type="scientific">Penicillium italicum</name>
    <name type="common">Blue mold</name>
    <dbReference type="NCBI Taxonomy" id="40296"/>
    <lineage>
        <taxon>Eukaryota</taxon>
        <taxon>Fungi</taxon>
        <taxon>Dikarya</taxon>
        <taxon>Ascomycota</taxon>
        <taxon>Pezizomycotina</taxon>
        <taxon>Eurotiomycetes</taxon>
        <taxon>Eurotiomycetidae</taxon>
        <taxon>Eurotiales</taxon>
        <taxon>Aspergillaceae</taxon>
        <taxon>Penicillium</taxon>
    </lineage>
</organism>